<sequence length="438" mass="48689">MNYLILSHVPWEDYPYKRLLDLLPERAEVCFAGGMTSDQQAGSGVRPVSLAELKTLDGKGYTILVSSPYWLQDVLALKPGYIVALLEPCPEGEDNAMWDKYSALLAARADLVGTASERLYLEQNLYRPKVVYLGGDHPLSCGLIRRGDRLFFLTDYEAIWTRALTELWQPASPGAGGWLFTQHRLRADFYVSTCGKLPAQPTVHYLAATYLYLLGDEAAGRYLARSFELMLLHDYTDCLHSHYRFFSAIEAKKGNLDLAVAQYEITAFTEEERKTAVQMRQWLDNGQFELLQAEIYRVNEDIAEAVRILENLSCPEAQPLLLQNYITSFQWDKALQIQRESGLNGGEAGNIPLPDGAVLPGSAVHPASAVLLAGTEIPVYGGIQLPVIEGTLHLLHGRRHAAIRSFLRVAGAGGEARTLFAEMADLEEAVGRLKGEDR</sequence>
<evidence type="ECO:0000313" key="1">
    <source>
        <dbReference type="EMBL" id="AIQ70908.1"/>
    </source>
</evidence>
<dbReference type="OrthoDB" id="2379614at2"/>
<proteinExistence type="predicted"/>
<dbReference type="Proteomes" id="UP000029500">
    <property type="component" value="Chromosome"/>
</dbReference>
<dbReference type="eggNOG" id="ENOG5033USX">
    <property type="taxonomic scope" value="Bacteria"/>
</dbReference>
<dbReference type="KEGG" id="pgm:PGRAT_27235"/>
<dbReference type="AlphaFoldDB" id="A0A089MHG3"/>
<accession>A0A089MHG3</accession>
<gene>
    <name evidence="1" type="ORF">PGRAT_27235</name>
</gene>
<protein>
    <submittedName>
        <fullName evidence="1">Uncharacterized protein</fullName>
    </submittedName>
</protein>
<keyword evidence="2" id="KW-1185">Reference proteome</keyword>
<dbReference type="STRING" id="189425.PGRAT_27235"/>
<reference evidence="1 2" key="1">
    <citation type="submission" date="2014-08" db="EMBL/GenBank/DDBJ databases">
        <title>Comparative genomics of the Paenibacillus odorifer group.</title>
        <authorList>
            <person name="den Bakker H.C."/>
            <person name="Tsai Y.-C."/>
            <person name="Martin N."/>
            <person name="Korlach J."/>
            <person name="Wiedmann M."/>
        </authorList>
    </citation>
    <scope>NUCLEOTIDE SEQUENCE [LARGE SCALE GENOMIC DNA]</scope>
    <source>
        <strain evidence="1 2">DSM 15220</strain>
    </source>
</reference>
<dbReference type="HOGENOM" id="CLU_695952_0_0_9"/>
<name>A0A089MHG3_9BACL</name>
<dbReference type="RefSeq" id="WP_042267448.1">
    <property type="nucleotide sequence ID" value="NZ_CP009287.1"/>
</dbReference>
<evidence type="ECO:0000313" key="2">
    <source>
        <dbReference type="Proteomes" id="UP000029500"/>
    </source>
</evidence>
<organism evidence="1 2">
    <name type="scientific">Paenibacillus graminis</name>
    <dbReference type="NCBI Taxonomy" id="189425"/>
    <lineage>
        <taxon>Bacteria</taxon>
        <taxon>Bacillati</taxon>
        <taxon>Bacillota</taxon>
        <taxon>Bacilli</taxon>
        <taxon>Bacillales</taxon>
        <taxon>Paenibacillaceae</taxon>
        <taxon>Paenibacillus</taxon>
    </lineage>
</organism>
<dbReference type="EMBL" id="CP009287">
    <property type="protein sequence ID" value="AIQ70908.1"/>
    <property type="molecule type" value="Genomic_DNA"/>
</dbReference>